<evidence type="ECO:0000313" key="3">
    <source>
        <dbReference type="Proteomes" id="UP000324351"/>
    </source>
</evidence>
<dbReference type="PANTHER" id="PTHR43539">
    <property type="entry name" value="FLAVIN-BINDING MONOOXYGENASE-LIKE PROTEIN (AFU_ORTHOLOGUE AFUA_4G09220)"/>
    <property type="match status" value="1"/>
</dbReference>
<dbReference type="InterPro" id="IPR036188">
    <property type="entry name" value="FAD/NAD-bd_sf"/>
</dbReference>
<keyword evidence="1" id="KW-0560">Oxidoreductase</keyword>
<comment type="caution">
    <text evidence="2">The sequence shown here is derived from an EMBL/GenBank/DDBJ whole genome shotgun (WGS) entry which is preliminary data.</text>
</comment>
<evidence type="ECO:0000313" key="2">
    <source>
        <dbReference type="EMBL" id="KAA1428269.1"/>
    </source>
</evidence>
<sequence length="516" mass="56650">MPSAPSRHTGRTLGTERRLSVSATGDESVIRADVCVVGAGIAGLNALYVASRYLRRDQRIVLVDRNDRVGGMWVDTYDYVRLHQPHAFFTAGDVKWTFGKPPGHLSTKTEVLDHLRHCLDEAAKAVQVTELFGHELERAEEDGDVVVATCRGRDGSPVRVVADKLINAVGLSIEANPSLALSSKRVRSVSPENCDMRDGPIAADDAPVWVIGSGKTGMDTVHALITNHPGRDVNLIAGTGTFFVNRDRFYPTGASRWWRGTRPNWFVAEMANRFDGTNEAEVATWARETAGLWATPRADHLFIGLISEAEIERIRAGLRRVVMDHLVDAVDPDSTDGPVRVILRSGDHVDIEPGSWIVNCTSHFDFTGRPTEPPYVSPSGRSVRIGATGMFGFSSFAGYFLTHLLFLDKITTVPLYTLDGIALFQRSPLAGVTAAMTLAQYNLGQVADHVPAKVFQQCGLDFDRWYPLPRRFAGQVQFLVAHKRRRAQYRRALDVVGERFGIAHGPVVDAEASAVG</sequence>
<dbReference type="AlphaFoldDB" id="A0A5B1M8H2"/>
<protein>
    <submittedName>
        <fullName evidence="2">NAD(P)-binding protein</fullName>
    </submittedName>
</protein>
<dbReference type="GO" id="GO:0004497">
    <property type="term" value="F:monooxygenase activity"/>
    <property type="evidence" value="ECO:0007669"/>
    <property type="project" value="TreeGrafter"/>
</dbReference>
<keyword evidence="3" id="KW-1185">Reference proteome</keyword>
<dbReference type="Pfam" id="PF13450">
    <property type="entry name" value="NAD_binding_8"/>
    <property type="match status" value="1"/>
</dbReference>
<dbReference type="SUPFAM" id="SSF51905">
    <property type="entry name" value="FAD/NAD(P)-binding domain"/>
    <property type="match status" value="1"/>
</dbReference>
<dbReference type="PANTHER" id="PTHR43539:SF78">
    <property type="entry name" value="FLAVIN-CONTAINING MONOOXYGENASE"/>
    <property type="match status" value="1"/>
</dbReference>
<dbReference type="Proteomes" id="UP000324351">
    <property type="component" value="Unassembled WGS sequence"/>
</dbReference>
<organism evidence="2 3">
    <name type="scientific">Nocardioides antri</name>
    <dbReference type="NCBI Taxonomy" id="2607659"/>
    <lineage>
        <taxon>Bacteria</taxon>
        <taxon>Bacillati</taxon>
        <taxon>Actinomycetota</taxon>
        <taxon>Actinomycetes</taxon>
        <taxon>Propionibacteriales</taxon>
        <taxon>Nocardioidaceae</taxon>
        <taxon>Nocardioides</taxon>
    </lineage>
</organism>
<reference evidence="2 3" key="2">
    <citation type="submission" date="2019-09" db="EMBL/GenBank/DDBJ databases">
        <authorList>
            <person name="Jin C."/>
        </authorList>
    </citation>
    <scope>NUCLEOTIDE SEQUENCE [LARGE SCALE GENOMIC DNA]</scope>
    <source>
        <strain evidence="2 3">BN140041</strain>
    </source>
</reference>
<evidence type="ECO:0000256" key="1">
    <source>
        <dbReference type="ARBA" id="ARBA00023002"/>
    </source>
</evidence>
<name>A0A5B1M8H2_9ACTN</name>
<accession>A0A5B1M8H2</accession>
<dbReference type="InterPro" id="IPR050982">
    <property type="entry name" value="Auxin_biosynth/cation_transpt"/>
</dbReference>
<reference evidence="2 3" key="1">
    <citation type="submission" date="2019-09" db="EMBL/GenBank/DDBJ databases">
        <title>Nocardioides panacisoli sp. nov., isolated from the soil of a ginseng field.</title>
        <authorList>
            <person name="Cho C."/>
        </authorList>
    </citation>
    <scope>NUCLEOTIDE SEQUENCE [LARGE SCALE GENOMIC DNA]</scope>
    <source>
        <strain evidence="2 3">BN140041</strain>
    </source>
</reference>
<proteinExistence type="predicted"/>
<dbReference type="GO" id="GO:0050660">
    <property type="term" value="F:flavin adenine dinucleotide binding"/>
    <property type="evidence" value="ECO:0007669"/>
    <property type="project" value="TreeGrafter"/>
</dbReference>
<dbReference type="EMBL" id="VUJW01000002">
    <property type="protein sequence ID" value="KAA1428269.1"/>
    <property type="molecule type" value="Genomic_DNA"/>
</dbReference>
<dbReference type="Gene3D" id="3.50.50.60">
    <property type="entry name" value="FAD/NAD(P)-binding domain"/>
    <property type="match status" value="1"/>
</dbReference>
<gene>
    <name evidence="2" type="ORF">F0U47_04835</name>
</gene>